<evidence type="ECO:0000256" key="4">
    <source>
        <dbReference type="ARBA" id="ARBA00022833"/>
    </source>
</evidence>
<keyword evidence="3 6" id="KW-0378">Hydrolase</keyword>
<evidence type="ECO:0000256" key="5">
    <source>
        <dbReference type="ARBA" id="ARBA00022975"/>
    </source>
</evidence>
<feature type="binding site" evidence="6">
    <location>
        <position position="51"/>
    </location>
    <ligand>
        <name>Zn(2+)</name>
        <dbReference type="ChEBI" id="CHEBI:29105"/>
        <label>1</label>
    </ligand>
</feature>
<feature type="binding site" evidence="6">
    <location>
        <position position="79"/>
    </location>
    <ligand>
        <name>substrate</name>
    </ligand>
</feature>
<dbReference type="InterPro" id="IPR032466">
    <property type="entry name" value="Metal_Hydrolase"/>
</dbReference>
<dbReference type="HAMAP" id="MF_00219">
    <property type="entry name" value="PyrC_classII"/>
    <property type="match status" value="1"/>
</dbReference>
<accession>K2BBD8</accession>
<feature type="binding site" description="via carbamate group" evidence="6">
    <location>
        <position position="134"/>
    </location>
    <ligand>
        <name>Zn(2+)</name>
        <dbReference type="ChEBI" id="CHEBI:29105"/>
        <label>1</label>
    </ligand>
</feature>
<evidence type="ECO:0000256" key="7">
    <source>
        <dbReference type="NCBIfam" id="TIGR00856"/>
    </source>
</evidence>
<keyword evidence="5 6" id="KW-0665">Pyrimidine biosynthesis</keyword>
<reference evidence="8" key="1">
    <citation type="journal article" date="2012" name="Science">
        <title>Fermentation, hydrogen, and sulfur metabolism in multiple uncultivated bacterial phyla.</title>
        <authorList>
            <person name="Wrighton K.C."/>
            <person name="Thomas B.C."/>
            <person name="Sharon I."/>
            <person name="Miller C.S."/>
            <person name="Castelle C.J."/>
            <person name="VerBerkmoes N.C."/>
            <person name="Wilkins M.J."/>
            <person name="Hettich R.L."/>
            <person name="Lipton M.S."/>
            <person name="Williams K.H."/>
            <person name="Long P.E."/>
            <person name="Banfield J.F."/>
        </authorList>
    </citation>
    <scope>NUCLEOTIDE SEQUENCE [LARGE SCALE GENOMIC DNA]</scope>
</reference>
<feature type="binding site" evidence="6">
    <location>
        <position position="284"/>
    </location>
    <ligand>
        <name>Zn(2+)</name>
        <dbReference type="ChEBI" id="CHEBI:29105"/>
        <label>1</label>
    </ligand>
</feature>
<dbReference type="InterPro" id="IPR002195">
    <property type="entry name" value="Dihydroorotase_CS"/>
</dbReference>
<dbReference type="InterPro" id="IPR004721">
    <property type="entry name" value="DHOdimr"/>
</dbReference>
<dbReference type="GO" id="GO:0005829">
    <property type="term" value="C:cytosol"/>
    <property type="evidence" value="ECO:0007669"/>
    <property type="project" value="TreeGrafter"/>
</dbReference>
<feature type="binding site" evidence="6">
    <location>
        <position position="300"/>
    </location>
    <ligand>
        <name>substrate</name>
    </ligand>
</feature>
<dbReference type="EC" id="3.5.2.3" evidence="6 7"/>
<evidence type="ECO:0000256" key="3">
    <source>
        <dbReference type="ARBA" id="ARBA00022801"/>
    </source>
</evidence>
<feature type="binding site" evidence="6">
    <location>
        <position position="212"/>
    </location>
    <ligand>
        <name>Zn(2+)</name>
        <dbReference type="ChEBI" id="CHEBI:29105"/>
        <label>2</label>
    </ligand>
</feature>
<sequence>MENLEFKCFTETTSLAEHLEMMKIHWDCADLVQSCTKQISEIVLESPFDTHLHLRDWEMLKAVAPSSATTFAGWIIMPNLAPAIETLEQVISYKWRIMEAIDWENFTPYMTINFRSDYTREFLKKIKPHIIWIKMYPKWQTTNSEGWVDWANIEEYRNTLTYMQELWIPLLVHWERIDGWYKIDELDKERKFAPIYEKLAQEFPKLKIIMEHVSTKECIELIDKYPNLYATVTLHHLLLIHNDIVSMWIQPHHFFKPIAKLWEDRKAILKYVLSGNPKIMLGTDSAPHEVGKKECACWCAWAFTAPIALQALIQIFESFWQLDNLHKFASENAKKNYEIDLPQKNVKFIKKDFEVSDKKELPYDYFINPNVRKELITPAKLFLWWKKLAWDLKGKNLPWTI</sequence>
<evidence type="ECO:0000313" key="8">
    <source>
        <dbReference type="EMBL" id="EKD66068.1"/>
    </source>
</evidence>
<comment type="caution">
    <text evidence="6">Lacks conserved residue(s) required for the propagation of feature annotation.</text>
</comment>
<keyword evidence="4 6" id="KW-0862">Zinc</keyword>
<organism evidence="8">
    <name type="scientific">uncultured bacterium</name>
    <name type="common">gcode 4</name>
    <dbReference type="NCBI Taxonomy" id="1234023"/>
    <lineage>
        <taxon>Bacteria</taxon>
        <taxon>environmental samples</taxon>
    </lineage>
</organism>
<dbReference type="SUPFAM" id="SSF51556">
    <property type="entry name" value="Metallo-dependent hydrolases"/>
    <property type="match status" value="1"/>
</dbReference>
<evidence type="ECO:0000256" key="1">
    <source>
        <dbReference type="ARBA" id="ARBA00002368"/>
    </source>
</evidence>
<dbReference type="GO" id="GO:0044205">
    <property type="term" value="P:'de novo' UMP biosynthetic process"/>
    <property type="evidence" value="ECO:0007669"/>
    <property type="project" value="UniProtKB-UniRule"/>
</dbReference>
<comment type="subunit">
    <text evidence="6">Homodimer.</text>
</comment>
<protein>
    <recommendedName>
        <fullName evidence="6 7">Dihydroorotase</fullName>
        <shortName evidence="6">DHOase</shortName>
        <ecNumber evidence="6 7">3.5.2.3</ecNumber>
    </recommendedName>
</protein>
<comment type="similarity">
    <text evidence="6">Belongs to the metallo-dependent hydrolases superfamily. DHOase family. Class II DHOase subfamily.</text>
</comment>
<gene>
    <name evidence="6" type="primary">pyrC</name>
    <name evidence="8" type="ORF">ACD_49C00067G0054</name>
</gene>
<feature type="active site" evidence="6">
    <location>
        <position position="284"/>
    </location>
</feature>
<dbReference type="PROSITE" id="PS00483">
    <property type="entry name" value="DIHYDROOROTASE_2"/>
    <property type="match status" value="1"/>
</dbReference>
<evidence type="ECO:0000256" key="2">
    <source>
        <dbReference type="ARBA" id="ARBA00022723"/>
    </source>
</evidence>
<dbReference type="PANTHER" id="PTHR43137:SF1">
    <property type="entry name" value="DIHYDROOROTASE"/>
    <property type="match status" value="1"/>
</dbReference>
<proteinExistence type="inferred from homology"/>
<dbReference type="PANTHER" id="PTHR43137">
    <property type="entry name" value="DIHYDROOROTASE"/>
    <property type="match status" value="1"/>
</dbReference>
<feature type="binding site" evidence="6">
    <location>
        <position position="173"/>
    </location>
    <ligand>
        <name>substrate</name>
    </ligand>
</feature>
<feature type="binding site" evidence="6">
    <location>
        <position position="288"/>
    </location>
    <ligand>
        <name>substrate</name>
    </ligand>
</feature>
<dbReference type="GO" id="GO:0006207">
    <property type="term" value="P:'de novo' pyrimidine nucleobase biosynthetic process"/>
    <property type="evidence" value="ECO:0007669"/>
    <property type="project" value="TreeGrafter"/>
</dbReference>
<feature type="binding site" evidence="6">
    <location>
        <position position="173"/>
    </location>
    <ligand>
        <name>Zn(2+)</name>
        <dbReference type="ChEBI" id="CHEBI:29105"/>
        <label>2</label>
    </ligand>
</feature>
<comment type="pathway">
    <text evidence="6">Pyrimidine metabolism; UMP biosynthesis via de novo pathway; (S)-dihydroorotate from bicarbonate: step 3/3.</text>
</comment>
<dbReference type="GO" id="GO:0004151">
    <property type="term" value="F:dihydroorotase activity"/>
    <property type="evidence" value="ECO:0007669"/>
    <property type="project" value="UniProtKB-UniRule"/>
</dbReference>
<feature type="binding site" description="via carbamate group" evidence="6">
    <location>
        <position position="134"/>
    </location>
    <ligand>
        <name>Zn(2+)</name>
        <dbReference type="ChEBI" id="CHEBI:29105"/>
        <label>2</label>
    </ligand>
</feature>
<evidence type="ECO:0000256" key="6">
    <source>
        <dbReference type="HAMAP-Rule" id="MF_00219"/>
    </source>
</evidence>
<comment type="function">
    <text evidence="1 6">Catalyzes the reversible cyclization of carbamoyl aspartate to dihydroorotate.</text>
</comment>
<feature type="modified residue" description="N6-carboxylysine" evidence="6">
    <location>
        <position position="134"/>
    </location>
</feature>
<comment type="caution">
    <text evidence="8">The sequence shown here is derived from an EMBL/GenBank/DDBJ whole genome shotgun (WGS) entry which is preliminary data.</text>
</comment>
<comment type="catalytic activity">
    <reaction evidence="6">
        <text>(S)-dihydroorotate + H2O = N-carbamoyl-L-aspartate + H(+)</text>
        <dbReference type="Rhea" id="RHEA:24296"/>
        <dbReference type="ChEBI" id="CHEBI:15377"/>
        <dbReference type="ChEBI" id="CHEBI:15378"/>
        <dbReference type="ChEBI" id="CHEBI:30864"/>
        <dbReference type="ChEBI" id="CHEBI:32814"/>
        <dbReference type="EC" id="3.5.2.3"/>
    </reaction>
</comment>
<dbReference type="AlphaFoldDB" id="K2BBD8"/>
<dbReference type="NCBIfam" id="TIGR00856">
    <property type="entry name" value="pyrC_dimer"/>
    <property type="match status" value="1"/>
</dbReference>
<feature type="binding site" evidence="6">
    <location>
        <begin position="53"/>
        <end position="55"/>
    </location>
    <ligand>
        <name>substrate</name>
    </ligand>
</feature>
<dbReference type="GO" id="GO:0008270">
    <property type="term" value="F:zinc ion binding"/>
    <property type="evidence" value="ECO:0007669"/>
    <property type="project" value="UniProtKB-UniRule"/>
</dbReference>
<name>K2BBD8_9BACT</name>
<keyword evidence="2 6" id="KW-0479">Metal-binding</keyword>
<comment type="cofactor">
    <cofactor evidence="6">
        <name>Zn(2+)</name>
        <dbReference type="ChEBI" id="CHEBI:29105"/>
    </cofactor>
    <text evidence="6">Binds 2 Zn(2+) ions per subunit.</text>
</comment>
<dbReference type="UniPathway" id="UPA00070">
    <property type="reaction ID" value="UER00117"/>
</dbReference>
<feature type="binding site" evidence="6">
    <location>
        <position position="53"/>
    </location>
    <ligand>
        <name>Zn(2+)</name>
        <dbReference type="ChEBI" id="CHEBI:29105"/>
        <label>1</label>
    </ligand>
</feature>
<dbReference type="Gene3D" id="3.20.20.140">
    <property type="entry name" value="Metal-dependent hydrolases"/>
    <property type="match status" value="1"/>
</dbReference>
<dbReference type="EMBL" id="AMFJ01021653">
    <property type="protein sequence ID" value="EKD66068.1"/>
    <property type="molecule type" value="Genomic_DNA"/>
</dbReference>